<feature type="compositionally biased region" description="Low complexity" evidence="10">
    <location>
        <begin position="65"/>
        <end position="81"/>
    </location>
</feature>
<evidence type="ECO:0000256" key="9">
    <source>
        <dbReference type="RuleBase" id="RU369031"/>
    </source>
</evidence>
<protein>
    <recommendedName>
        <fullName evidence="9">RNA polymerase II subunit A C-terminal domain phosphatase SSU72</fullName>
        <shortName evidence="9">CTD phosphatase SSU72</shortName>
        <ecNumber evidence="9">3.1.3.16</ecNumber>
    </recommendedName>
</protein>
<proteinExistence type="inferred from homology"/>
<comment type="catalytic activity">
    <reaction evidence="8 9">
        <text>O-phospho-L-threonyl-[protein] + H2O = L-threonyl-[protein] + phosphate</text>
        <dbReference type="Rhea" id="RHEA:47004"/>
        <dbReference type="Rhea" id="RHEA-COMP:11060"/>
        <dbReference type="Rhea" id="RHEA-COMP:11605"/>
        <dbReference type="ChEBI" id="CHEBI:15377"/>
        <dbReference type="ChEBI" id="CHEBI:30013"/>
        <dbReference type="ChEBI" id="CHEBI:43474"/>
        <dbReference type="ChEBI" id="CHEBI:61977"/>
        <dbReference type="EC" id="3.1.3.16"/>
    </reaction>
</comment>
<comment type="subcellular location">
    <subcellularLocation>
        <location evidence="1 9">Nucleus</location>
    </subcellularLocation>
</comment>
<dbReference type="Gene3D" id="3.40.50.2300">
    <property type="match status" value="2"/>
</dbReference>
<comment type="catalytic activity">
    <reaction evidence="7 9">
        <text>O-phospho-L-seryl-[protein] + H2O = L-seryl-[protein] + phosphate</text>
        <dbReference type="Rhea" id="RHEA:20629"/>
        <dbReference type="Rhea" id="RHEA-COMP:9863"/>
        <dbReference type="Rhea" id="RHEA-COMP:11604"/>
        <dbReference type="ChEBI" id="CHEBI:15377"/>
        <dbReference type="ChEBI" id="CHEBI:29999"/>
        <dbReference type="ChEBI" id="CHEBI:43474"/>
        <dbReference type="ChEBI" id="CHEBI:83421"/>
        <dbReference type="EC" id="3.1.3.16"/>
    </reaction>
</comment>
<name>A0A6A5C9U1_NAEFO</name>
<evidence type="ECO:0000256" key="5">
    <source>
        <dbReference type="ARBA" id="ARBA00022912"/>
    </source>
</evidence>
<evidence type="ECO:0000313" key="11">
    <source>
        <dbReference type="EMBL" id="KAF0982029.1"/>
    </source>
</evidence>
<accession>A0A6A5C9U1</accession>
<evidence type="ECO:0000256" key="3">
    <source>
        <dbReference type="ARBA" id="ARBA00022664"/>
    </source>
</evidence>
<dbReference type="FunFam" id="3.40.50.2300:FF:000039">
    <property type="entry name" value="RNA polymerase II subunit A C-terminal domain phosphatase"/>
    <property type="match status" value="1"/>
</dbReference>
<dbReference type="VEuPathDB" id="AmoebaDB:NfTy_022470"/>
<evidence type="ECO:0000256" key="4">
    <source>
        <dbReference type="ARBA" id="ARBA00022801"/>
    </source>
</evidence>
<feature type="region of interest" description="Disordered" evidence="10">
    <location>
        <begin position="1"/>
        <end position="81"/>
    </location>
</feature>
<dbReference type="GeneID" id="68119105"/>
<comment type="caution">
    <text evidence="11">The sequence shown here is derived from an EMBL/GenBank/DDBJ whole genome shotgun (WGS) entry which is preliminary data.</text>
</comment>
<dbReference type="EMBL" id="VFQX01000012">
    <property type="protein sequence ID" value="KAF0982029.1"/>
    <property type="molecule type" value="Genomic_DNA"/>
</dbReference>
<evidence type="ECO:0000256" key="1">
    <source>
        <dbReference type="ARBA" id="ARBA00004123"/>
    </source>
</evidence>
<keyword evidence="5 9" id="KW-0904">Protein phosphatase</keyword>
<dbReference type="RefSeq" id="XP_044566742.1">
    <property type="nucleotide sequence ID" value="XM_044702349.1"/>
</dbReference>
<evidence type="ECO:0000256" key="8">
    <source>
        <dbReference type="ARBA" id="ARBA00048336"/>
    </source>
</evidence>
<dbReference type="GO" id="GO:0031124">
    <property type="term" value="P:mRNA 3'-end processing"/>
    <property type="evidence" value="ECO:0007669"/>
    <property type="project" value="UniProtKB-ARBA"/>
</dbReference>
<dbReference type="InterPro" id="IPR006811">
    <property type="entry name" value="RNA_pol_II_suA"/>
</dbReference>
<evidence type="ECO:0000256" key="6">
    <source>
        <dbReference type="ARBA" id="ARBA00023242"/>
    </source>
</evidence>
<dbReference type="Proteomes" id="UP000444721">
    <property type="component" value="Unassembled WGS sequence"/>
</dbReference>
<keyword evidence="6 9" id="KW-0539">Nucleus</keyword>
<comment type="function">
    <text evidence="9">Protein phosphatase that catalyzes the dephosphorylation of the C-terminal domain of RNA polymerase II. Plays a role in RNA processing and termination.</text>
</comment>
<evidence type="ECO:0000313" key="12">
    <source>
        <dbReference type="Proteomes" id="UP000444721"/>
    </source>
</evidence>
<dbReference type="OrthoDB" id="57957at2759"/>
<evidence type="ECO:0000256" key="2">
    <source>
        <dbReference type="ARBA" id="ARBA00008978"/>
    </source>
</evidence>
<dbReference type="EC" id="3.1.3.16" evidence="9"/>
<dbReference type="PANTHER" id="PTHR20383">
    <property type="entry name" value="RNA POLYMERASE II SUBUNIT A C-TERMINAL DOMAIN PHOSPHATASE"/>
    <property type="match status" value="1"/>
</dbReference>
<dbReference type="GO" id="GO:0008420">
    <property type="term" value="F:RNA polymerase II CTD heptapeptide repeat phosphatase activity"/>
    <property type="evidence" value="ECO:0007669"/>
    <property type="project" value="UniProtKB-ARBA"/>
</dbReference>
<evidence type="ECO:0000256" key="7">
    <source>
        <dbReference type="ARBA" id="ARBA00047761"/>
    </source>
</evidence>
<gene>
    <name evidence="11" type="ORF">FDP41_011890</name>
</gene>
<keyword evidence="3 9" id="KW-0507">mRNA processing</keyword>
<sequence>MNNEYRSGGRGGGFHHHQRGGHRQPHGGRGPYNDNRGGSGRNLQDDGYYDRNEGGVGGYYDRDSQSNSQQQDSTTNTTGTNQVAQQKLSLAVVCASNQNRSMSAHYLLSKKYGMTVSSFGTGSSVKLPGKTRDTPNIYDFGTPYQRMFDDLKQQDEEFYTNNGLLKMLTRNAQIKPAPEKWQENTKHFDVVVTFELRVFEAVIDSIVSNNIYYDRPIHVINLEVIDNHKEAERNAKTIAEFVKHLNDSNDWENDITQLIADFEKKHKQELMHLVLFA</sequence>
<dbReference type="OMA" id="PNCYEFG"/>
<organism evidence="11 12">
    <name type="scientific">Naegleria fowleri</name>
    <name type="common">Brain eating amoeba</name>
    <dbReference type="NCBI Taxonomy" id="5763"/>
    <lineage>
        <taxon>Eukaryota</taxon>
        <taxon>Discoba</taxon>
        <taxon>Heterolobosea</taxon>
        <taxon>Tetramitia</taxon>
        <taxon>Eutetramitia</taxon>
        <taxon>Vahlkampfiidae</taxon>
        <taxon>Naegleria</taxon>
    </lineage>
</organism>
<dbReference type="AlphaFoldDB" id="A0A6A5C9U1"/>
<dbReference type="Pfam" id="PF04722">
    <property type="entry name" value="Ssu72"/>
    <property type="match status" value="1"/>
</dbReference>
<keyword evidence="12" id="KW-1185">Reference proteome</keyword>
<reference evidence="11 12" key="1">
    <citation type="journal article" date="2019" name="Sci. Rep.">
        <title>Nanopore sequencing improves the draft genome of the human pathogenic amoeba Naegleria fowleri.</title>
        <authorList>
            <person name="Liechti N."/>
            <person name="Schurch N."/>
            <person name="Bruggmann R."/>
            <person name="Wittwer M."/>
        </authorList>
    </citation>
    <scope>NUCLEOTIDE SEQUENCE [LARGE SCALE GENOMIC DNA]</scope>
    <source>
        <strain evidence="11 12">ATCC 30894</strain>
    </source>
</reference>
<keyword evidence="4 9" id="KW-0378">Hydrolase</keyword>
<feature type="compositionally biased region" description="Basic residues" evidence="10">
    <location>
        <begin position="13"/>
        <end position="26"/>
    </location>
</feature>
<evidence type="ECO:0000256" key="10">
    <source>
        <dbReference type="SAM" id="MobiDB-lite"/>
    </source>
</evidence>
<dbReference type="GO" id="GO:0005634">
    <property type="term" value="C:nucleus"/>
    <property type="evidence" value="ECO:0007669"/>
    <property type="project" value="UniProtKB-SubCell"/>
</dbReference>
<comment type="similarity">
    <text evidence="2 9">Belongs to the SSU72 phosphatase family.</text>
</comment>
<dbReference type="VEuPathDB" id="AmoebaDB:NF0068670"/>
<dbReference type="VEuPathDB" id="AmoebaDB:FDP41_011890"/>